<name>A0A0K2B056_STRA7</name>
<feature type="region of interest" description="Disordered" evidence="1">
    <location>
        <begin position="29"/>
        <end position="108"/>
    </location>
</feature>
<reference evidence="3" key="1">
    <citation type="journal article" date="2015" name="J. Biotechnol.">
        <title>Complete genome sequence of Streptomyces ambofaciens ATCC 23877, the spiramycin producer.</title>
        <authorList>
            <person name="Thibessard A."/>
            <person name="Haas D."/>
            <person name="Gerbaud C."/>
            <person name="Aigle B."/>
            <person name="Lautru S."/>
            <person name="Pernodet J.L."/>
            <person name="Leblond P."/>
        </authorList>
    </citation>
    <scope>NUCLEOTIDE SEQUENCE [LARGE SCALE GENOMIC DNA]</scope>
    <source>
        <strain evidence="3">ATCC 23877 / 3486 / DSM 40053 / JCM 4204 / NBRC 12836 / NRRL B-2516</strain>
    </source>
</reference>
<evidence type="ECO:0000256" key="1">
    <source>
        <dbReference type="SAM" id="MobiDB-lite"/>
    </source>
</evidence>
<dbReference type="Proteomes" id="UP000061018">
    <property type="component" value="Chromosome"/>
</dbReference>
<dbReference type="EMBL" id="CP012382">
    <property type="protein sequence ID" value="AKZ58482.1"/>
    <property type="molecule type" value="Genomic_DNA"/>
</dbReference>
<feature type="compositionally biased region" description="Gly residues" evidence="1">
    <location>
        <begin position="70"/>
        <end position="90"/>
    </location>
</feature>
<evidence type="ECO:0000313" key="2">
    <source>
        <dbReference type="EMBL" id="AKZ58482.1"/>
    </source>
</evidence>
<sequence>MVCECPPSAPGLLLGESSVTRKAGIRWARPPGLQAPGARTQTAVTQRTSLGGRGWTRTREGWTRAPRGGPVAGLGGAGAGPGGAGRGAGRWPGRFRGTAPGSGSAPAACVARPAPLCRHPRRTHRLAFAGPLSPLPVTYIGKPLIRENYGK</sequence>
<accession>A0A0K2B056</accession>
<gene>
    <name evidence="2" type="ORF">SAM23877_5437</name>
</gene>
<feature type="compositionally biased region" description="Polar residues" evidence="1">
    <location>
        <begin position="39"/>
        <end position="49"/>
    </location>
</feature>
<dbReference type="KEGG" id="samb:SAM23877_5437"/>
<dbReference type="AlphaFoldDB" id="A0A0K2B056"/>
<organism evidence="2 3">
    <name type="scientific">Streptomyces ambofaciens (strain ATCC 23877 / 3486 / DSM 40053 / JCM 4204 / NBRC 12836 / NRRL B-2516)</name>
    <dbReference type="NCBI Taxonomy" id="278992"/>
    <lineage>
        <taxon>Bacteria</taxon>
        <taxon>Bacillati</taxon>
        <taxon>Actinomycetota</taxon>
        <taxon>Actinomycetes</taxon>
        <taxon>Kitasatosporales</taxon>
        <taxon>Streptomycetaceae</taxon>
        <taxon>Streptomyces</taxon>
    </lineage>
</organism>
<evidence type="ECO:0000313" key="3">
    <source>
        <dbReference type="Proteomes" id="UP000061018"/>
    </source>
</evidence>
<feature type="compositionally biased region" description="Low complexity" evidence="1">
    <location>
        <begin position="91"/>
        <end position="108"/>
    </location>
</feature>
<protein>
    <submittedName>
        <fullName evidence="2">Uncharacterized protein</fullName>
    </submittedName>
</protein>
<proteinExistence type="predicted"/>